<evidence type="ECO:0000256" key="3">
    <source>
        <dbReference type="ARBA" id="ARBA00023002"/>
    </source>
</evidence>
<keyword evidence="4 5" id="KW-0408">Iron</keyword>
<comment type="similarity">
    <text evidence="1 5">Belongs to the cytochrome P450 family.</text>
</comment>
<dbReference type="EMBL" id="JAZHXJ010000134">
    <property type="protein sequence ID" value="KAL1872643.1"/>
    <property type="molecule type" value="Genomic_DNA"/>
</dbReference>
<dbReference type="InterPro" id="IPR002401">
    <property type="entry name" value="Cyt_P450_E_grp-I"/>
</dbReference>
<protein>
    <recommendedName>
        <fullName evidence="9">Cytochrome P450</fullName>
    </recommendedName>
</protein>
<feature type="transmembrane region" description="Helical" evidence="6">
    <location>
        <begin position="6"/>
        <end position="25"/>
    </location>
</feature>
<name>A0ABR3X9J8_9PEZI</name>
<keyword evidence="3 5" id="KW-0560">Oxidoreductase</keyword>
<evidence type="ECO:0000313" key="8">
    <source>
        <dbReference type="Proteomes" id="UP001586593"/>
    </source>
</evidence>
<dbReference type="SUPFAM" id="SSF48264">
    <property type="entry name" value="Cytochrome P450"/>
    <property type="match status" value="1"/>
</dbReference>
<evidence type="ECO:0000256" key="2">
    <source>
        <dbReference type="ARBA" id="ARBA00022723"/>
    </source>
</evidence>
<evidence type="ECO:0000256" key="4">
    <source>
        <dbReference type="ARBA" id="ARBA00023004"/>
    </source>
</evidence>
<keyword evidence="2 5" id="KW-0479">Metal-binding</keyword>
<dbReference type="PROSITE" id="PS00086">
    <property type="entry name" value="CYTOCHROME_P450"/>
    <property type="match status" value="1"/>
</dbReference>
<dbReference type="Gene3D" id="1.10.630.10">
    <property type="entry name" value="Cytochrome P450"/>
    <property type="match status" value="1"/>
</dbReference>
<keyword evidence="8" id="KW-1185">Reference proteome</keyword>
<dbReference type="InterPro" id="IPR017972">
    <property type="entry name" value="Cyt_P450_CS"/>
</dbReference>
<comment type="caution">
    <text evidence="7">The sequence shown here is derived from an EMBL/GenBank/DDBJ whole genome shotgun (WGS) entry which is preliminary data.</text>
</comment>
<dbReference type="Pfam" id="PF00067">
    <property type="entry name" value="p450"/>
    <property type="match status" value="1"/>
</dbReference>
<evidence type="ECO:0000256" key="1">
    <source>
        <dbReference type="ARBA" id="ARBA00010617"/>
    </source>
</evidence>
<keyword evidence="6" id="KW-0812">Transmembrane</keyword>
<accession>A0ABR3X9J8</accession>
<evidence type="ECO:0008006" key="9">
    <source>
        <dbReference type="Google" id="ProtNLM"/>
    </source>
</evidence>
<dbReference type="PANTHER" id="PTHR24296">
    <property type="entry name" value="CYTOCHROME P450"/>
    <property type="match status" value="1"/>
</dbReference>
<keyword evidence="5" id="KW-0349">Heme</keyword>
<sequence>MAFSAGIGLAAWTVSLAVVLLRLFAWSSFRRKILRDGRPIRKAPNTLPLVGNGILFLQPRQKLFSWFVECERQTGYETLEISVPTLPPGVLINDPKNLDFVFKNEGTFTKGDFVKQRSWDLFGHGIINADGELWKAQRKAGLGFLSTANLRVLTDVALPRHIASSVALLQGRSDGTIVDLQQVFHEITTQLMGKMAYNMEMHADDSFTSAFDYASGVTAERFQNPLWFVTEIFFGAKFRRSVKTIKAFGQEIVARAASECSNQGDKVGNTTEDEGIGLDQVSGTLIKALVEAIGDEQIVADAALNYLSAGRDTTAQALTWTFHLLNQHPAVVSRVRSEVRDLLDSHGILNGIDLDTTLFTPRSMPFTLAVFYESLRLYPPIPFEIKQCSRRVMLPDHTFLPAGAVVLWCPWAMNRSRTTWGADADSFRPERWLVEQQPVSHPDEGGVSERLSRPERTPLSVAVRSAAEFPVFNGGPRLCLGKKMAEAVAVQVISTLVWLFDFAPADDVSRQNRVSKSSLTLPMDGGLPVLVKPSGRNPVLLKKKV</sequence>
<dbReference type="InterPro" id="IPR036396">
    <property type="entry name" value="Cyt_P450_sf"/>
</dbReference>
<dbReference type="PRINTS" id="PR00463">
    <property type="entry name" value="EP450I"/>
</dbReference>
<proteinExistence type="inferred from homology"/>
<keyword evidence="6" id="KW-1133">Transmembrane helix</keyword>
<dbReference type="PRINTS" id="PR00385">
    <property type="entry name" value="P450"/>
</dbReference>
<dbReference type="InterPro" id="IPR001128">
    <property type="entry name" value="Cyt_P450"/>
</dbReference>
<evidence type="ECO:0000256" key="5">
    <source>
        <dbReference type="RuleBase" id="RU000461"/>
    </source>
</evidence>
<keyword evidence="5" id="KW-0503">Monooxygenase</keyword>
<evidence type="ECO:0000256" key="6">
    <source>
        <dbReference type="SAM" id="Phobius"/>
    </source>
</evidence>
<gene>
    <name evidence="7" type="ORF">VTK73DRAFT_1404</name>
</gene>
<reference evidence="7 8" key="1">
    <citation type="journal article" date="2024" name="Commun. Biol.">
        <title>Comparative genomic analysis of thermophilic fungi reveals convergent evolutionary adaptations and gene losses.</title>
        <authorList>
            <person name="Steindorff A.S."/>
            <person name="Aguilar-Pontes M.V."/>
            <person name="Robinson A.J."/>
            <person name="Andreopoulos B."/>
            <person name="LaButti K."/>
            <person name="Kuo A."/>
            <person name="Mondo S."/>
            <person name="Riley R."/>
            <person name="Otillar R."/>
            <person name="Haridas S."/>
            <person name="Lipzen A."/>
            <person name="Grimwood J."/>
            <person name="Schmutz J."/>
            <person name="Clum A."/>
            <person name="Reid I.D."/>
            <person name="Moisan M.C."/>
            <person name="Butler G."/>
            <person name="Nguyen T.T.M."/>
            <person name="Dewar K."/>
            <person name="Conant G."/>
            <person name="Drula E."/>
            <person name="Henrissat B."/>
            <person name="Hansel C."/>
            <person name="Singer S."/>
            <person name="Hutchinson M.I."/>
            <person name="de Vries R.P."/>
            <person name="Natvig D.O."/>
            <person name="Powell A.J."/>
            <person name="Tsang A."/>
            <person name="Grigoriev I.V."/>
        </authorList>
    </citation>
    <scope>NUCLEOTIDE SEQUENCE [LARGE SCALE GENOMIC DNA]</scope>
    <source>
        <strain evidence="7 8">ATCC 24622</strain>
    </source>
</reference>
<keyword evidence="6" id="KW-0472">Membrane</keyword>
<dbReference type="Proteomes" id="UP001586593">
    <property type="component" value="Unassembled WGS sequence"/>
</dbReference>
<organism evidence="7 8">
    <name type="scientific">Phialemonium thermophilum</name>
    <dbReference type="NCBI Taxonomy" id="223376"/>
    <lineage>
        <taxon>Eukaryota</taxon>
        <taxon>Fungi</taxon>
        <taxon>Dikarya</taxon>
        <taxon>Ascomycota</taxon>
        <taxon>Pezizomycotina</taxon>
        <taxon>Sordariomycetes</taxon>
        <taxon>Sordariomycetidae</taxon>
        <taxon>Cephalothecales</taxon>
        <taxon>Cephalothecaceae</taxon>
        <taxon>Phialemonium</taxon>
    </lineage>
</organism>
<evidence type="ECO:0000313" key="7">
    <source>
        <dbReference type="EMBL" id="KAL1872643.1"/>
    </source>
</evidence>